<dbReference type="EMBL" id="CP089984">
    <property type="protein sequence ID" value="WXB12178.1"/>
    <property type="molecule type" value="Genomic_DNA"/>
</dbReference>
<sequence>MYETIPHQGVPPIPWYVRLLENPASPVALAGAVDLFEHDCIHIVLGRGTLPQDEAFVIGFTMGSSERLSPLQHGLFALCSRYVYRGDYRFSQMDRRVFDIAVELAKRMKPRPLDRVSFGSLMDGQLGKLRASLGLDTRQLREAYERERGLWPGSPAAVRLPRPLAAAESRAGI</sequence>
<evidence type="ECO:0000313" key="2">
    <source>
        <dbReference type="Proteomes" id="UP001370348"/>
    </source>
</evidence>
<dbReference type="Proteomes" id="UP001370348">
    <property type="component" value="Chromosome"/>
</dbReference>
<accession>A0ABZ2LQK5</accession>
<name>A0ABZ2LQK5_9BACT</name>
<dbReference type="RefSeq" id="WP_394821794.1">
    <property type="nucleotide sequence ID" value="NZ_CP089984.1"/>
</dbReference>
<evidence type="ECO:0000313" key="1">
    <source>
        <dbReference type="EMBL" id="WXB12178.1"/>
    </source>
</evidence>
<keyword evidence="2" id="KW-1185">Reference proteome</keyword>
<reference evidence="1 2" key="1">
    <citation type="submission" date="2021-12" db="EMBL/GenBank/DDBJ databases">
        <title>Discovery of the Pendulisporaceae a myxobacterial family with distinct sporulation behavior and unique specialized metabolism.</title>
        <authorList>
            <person name="Garcia R."/>
            <person name="Popoff A."/>
            <person name="Bader C.D."/>
            <person name="Loehr J."/>
            <person name="Walesch S."/>
            <person name="Walt C."/>
            <person name="Boldt J."/>
            <person name="Bunk B."/>
            <person name="Haeckl F.J.F.P.J."/>
            <person name="Gunesch A.P."/>
            <person name="Birkelbach J."/>
            <person name="Nuebel U."/>
            <person name="Pietschmann T."/>
            <person name="Bach T."/>
            <person name="Mueller R."/>
        </authorList>
    </citation>
    <scope>NUCLEOTIDE SEQUENCE [LARGE SCALE GENOMIC DNA]</scope>
    <source>
        <strain evidence="1 2">MSr11954</strain>
    </source>
</reference>
<gene>
    <name evidence="1" type="ORF">LZC94_30530</name>
</gene>
<proteinExistence type="predicted"/>
<organism evidence="1 2">
    <name type="scientific">Pendulispora albinea</name>
    <dbReference type="NCBI Taxonomy" id="2741071"/>
    <lineage>
        <taxon>Bacteria</taxon>
        <taxon>Pseudomonadati</taxon>
        <taxon>Myxococcota</taxon>
        <taxon>Myxococcia</taxon>
        <taxon>Myxococcales</taxon>
        <taxon>Sorangiineae</taxon>
        <taxon>Pendulisporaceae</taxon>
        <taxon>Pendulispora</taxon>
    </lineage>
</organism>
<protein>
    <submittedName>
        <fullName evidence="1">Uncharacterized protein</fullName>
    </submittedName>
</protein>